<dbReference type="PANTHER" id="PTHR33295:SF7">
    <property type="entry name" value="ATPASE"/>
    <property type="match status" value="1"/>
</dbReference>
<dbReference type="InterPro" id="IPR027417">
    <property type="entry name" value="P-loop_NTPase"/>
</dbReference>
<proteinExistence type="predicted"/>
<dbReference type="PANTHER" id="PTHR33295">
    <property type="entry name" value="ATPASE"/>
    <property type="match status" value="1"/>
</dbReference>
<keyword evidence="3" id="KW-0067">ATP-binding</keyword>
<dbReference type="GO" id="GO:0005524">
    <property type="term" value="F:ATP binding"/>
    <property type="evidence" value="ECO:0007669"/>
    <property type="project" value="UniProtKB-KW"/>
</dbReference>
<feature type="domain" description="DUF4143" evidence="2">
    <location>
        <begin position="219"/>
        <end position="380"/>
    </location>
</feature>
<dbReference type="Proteomes" id="UP000265489">
    <property type="component" value="Unassembled WGS sequence"/>
</dbReference>
<dbReference type="SUPFAM" id="SSF52540">
    <property type="entry name" value="P-loop containing nucleoside triphosphate hydrolases"/>
    <property type="match status" value="1"/>
</dbReference>
<protein>
    <submittedName>
        <fullName evidence="3">ATP-binding protein</fullName>
    </submittedName>
</protein>
<organism evidence="3 4">
    <name type="scientific">Holdemanella biformis</name>
    <dbReference type="NCBI Taxonomy" id="1735"/>
    <lineage>
        <taxon>Bacteria</taxon>
        <taxon>Bacillati</taxon>
        <taxon>Bacillota</taxon>
        <taxon>Erysipelotrichia</taxon>
        <taxon>Erysipelotrichales</taxon>
        <taxon>Erysipelotrichaceae</taxon>
        <taxon>Holdemanella</taxon>
    </lineage>
</organism>
<comment type="caution">
    <text evidence="3">The sequence shown here is derived from an EMBL/GenBank/DDBJ whole genome shotgun (WGS) entry which is preliminary data.</text>
</comment>
<evidence type="ECO:0000313" key="3">
    <source>
        <dbReference type="EMBL" id="RGU93114.1"/>
    </source>
</evidence>
<dbReference type="InterPro" id="IPR041682">
    <property type="entry name" value="AAA_14"/>
</dbReference>
<dbReference type="InterPro" id="IPR025420">
    <property type="entry name" value="DUF4143"/>
</dbReference>
<dbReference type="AlphaFoldDB" id="A0A395W9G6"/>
<evidence type="ECO:0000259" key="1">
    <source>
        <dbReference type="Pfam" id="PF13173"/>
    </source>
</evidence>
<accession>A0A395W9G6</accession>
<evidence type="ECO:0000259" key="2">
    <source>
        <dbReference type="Pfam" id="PF13635"/>
    </source>
</evidence>
<dbReference type="Pfam" id="PF13173">
    <property type="entry name" value="AAA_14"/>
    <property type="match status" value="1"/>
</dbReference>
<dbReference type="EMBL" id="QRYQ01000004">
    <property type="protein sequence ID" value="RGU93114.1"/>
    <property type="molecule type" value="Genomic_DNA"/>
</dbReference>
<feature type="domain" description="AAA" evidence="1">
    <location>
        <begin position="18"/>
        <end position="150"/>
    </location>
</feature>
<name>A0A395W9G6_9FIRM</name>
<gene>
    <name evidence="3" type="ORF">DWW32_03850</name>
</gene>
<sequence length="431" mass="50178">MKRSIYKDLLRWKRNKLRKPLIIDGARQVGKTWVIKEFGKNEYKNVAYINCDRIVEMKSLFFDFNIERLIRSFSAITNETIVPEDTLIVLDEIQEVPFAITALKYFCEEARQYHIIVAGSLLGVSLHGGTGFPVGKVDRLKMYPMTFSEFIEASGKVHLLELLESHRWEEISSLSVTYTDLLRQYYYVGGMPEVVDSYFLNYDLKEVRSIQNTILDDYEQDFSKHIPPALLAKVRMVWRSIPSQLSKENKKFVYGALKKGGRAKEFEDAIDWLIHAGLIHKVNRVNKIEKPLKFYEDFNAFKLFVLDLGLLQAMANVSAKEVLTDENFFSEYKGAFTEQFVAQELIANKETLYYYSKENSTLELDFLVQKDVVYPIEVKAEENVKSKSLKTVYDADHALCPVRFSMLGYKKQEWMENVPLYASMEYIRSKE</sequence>
<evidence type="ECO:0000313" key="4">
    <source>
        <dbReference type="Proteomes" id="UP000265489"/>
    </source>
</evidence>
<dbReference type="GeneID" id="66578954"/>
<keyword evidence="3" id="KW-0547">Nucleotide-binding</keyword>
<dbReference type="Pfam" id="PF13635">
    <property type="entry name" value="DUF4143"/>
    <property type="match status" value="1"/>
</dbReference>
<reference evidence="3 4" key="1">
    <citation type="submission" date="2018-08" db="EMBL/GenBank/DDBJ databases">
        <title>A genome reference for cultivated species of the human gut microbiota.</title>
        <authorList>
            <person name="Zou Y."/>
            <person name="Xue W."/>
            <person name="Luo G."/>
        </authorList>
    </citation>
    <scope>NUCLEOTIDE SEQUENCE [LARGE SCALE GENOMIC DNA]</scope>
    <source>
        <strain evidence="3 4">AF15-20</strain>
    </source>
</reference>
<dbReference type="RefSeq" id="WP_118324823.1">
    <property type="nucleotide sequence ID" value="NZ_CATXNH010000043.1"/>
</dbReference>